<evidence type="ECO:0000313" key="2">
    <source>
        <dbReference type="Proteomes" id="UP000193560"/>
    </source>
</evidence>
<evidence type="ECO:0000313" key="1">
    <source>
        <dbReference type="EMBL" id="ORZ16524.1"/>
    </source>
</evidence>
<protein>
    <submittedName>
        <fullName evidence="1">Uncharacterized protein</fullName>
    </submittedName>
</protein>
<comment type="caution">
    <text evidence="1">The sequence shown here is derived from an EMBL/GenBank/DDBJ whole genome shotgun (WGS) entry which is preliminary data.</text>
</comment>
<reference evidence="1 2" key="1">
    <citation type="submission" date="2016-07" db="EMBL/GenBank/DDBJ databases">
        <title>Pervasive Adenine N6-methylation of Active Genes in Fungi.</title>
        <authorList>
            <consortium name="DOE Joint Genome Institute"/>
            <person name="Mondo S.J."/>
            <person name="Dannebaum R.O."/>
            <person name="Kuo R.C."/>
            <person name="Labutti K."/>
            <person name="Haridas S."/>
            <person name="Kuo A."/>
            <person name="Salamov A."/>
            <person name="Ahrendt S.R."/>
            <person name="Lipzen A."/>
            <person name="Sullivan W."/>
            <person name="Andreopoulos W.B."/>
            <person name="Clum A."/>
            <person name="Lindquist E."/>
            <person name="Daum C."/>
            <person name="Ramamoorthy G.K."/>
            <person name="Gryganskyi A."/>
            <person name="Culley D."/>
            <person name="Magnuson J.K."/>
            <person name="James T.Y."/>
            <person name="O'Malley M.A."/>
            <person name="Stajich J.E."/>
            <person name="Spatafora J.W."/>
            <person name="Visel A."/>
            <person name="Grigoriev I.V."/>
        </authorList>
    </citation>
    <scope>NUCLEOTIDE SEQUENCE [LARGE SCALE GENOMIC DNA]</scope>
    <source>
        <strain evidence="1 2">NRRL 1336</strain>
    </source>
</reference>
<proteinExistence type="predicted"/>
<dbReference type="EMBL" id="MCGE01000011">
    <property type="protein sequence ID" value="ORZ16524.1"/>
    <property type="molecule type" value="Genomic_DNA"/>
</dbReference>
<sequence>MASIGQVHKSKIGYGIYFQEPRSSLVFFSILAVQSLHECLFFFIFEDTSEHGLYNGIGLELNAYLNKLFNLENVFESLVSGGIYFCWEQRPSQDNVVEFIANLLVVPVYYCLSSLDLYTPISNNQQILHIERIPTCLCRYQQYITWVLSSSLLTALDNKLKWMLGDQQTITAENTQRTDTEAFEGQIQSIAPKPCYHQPPTTVFDMLLELLLHYTRQNDLSQYCPGQLEDGSIFGLFITRLWIDYLICQENASLSSFFFYSVIANRQDCRLTHDISNKVTKRISLKVTTMDLLMALTPRLHSIFK</sequence>
<name>A0A1X2IH90_9FUNG</name>
<dbReference type="Proteomes" id="UP000193560">
    <property type="component" value="Unassembled WGS sequence"/>
</dbReference>
<organism evidence="1 2">
    <name type="scientific">Absidia repens</name>
    <dbReference type="NCBI Taxonomy" id="90262"/>
    <lineage>
        <taxon>Eukaryota</taxon>
        <taxon>Fungi</taxon>
        <taxon>Fungi incertae sedis</taxon>
        <taxon>Mucoromycota</taxon>
        <taxon>Mucoromycotina</taxon>
        <taxon>Mucoromycetes</taxon>
        <taxon>Mucorales</taxon>
        <taxon>Cunninghamellaceae</taxon>
        <taxon>Absidia</taxon>
    </lineage>
</organism>
<accession>A0A1X2IH90</accession>
<keyword evidence="2" id="KW-1185">Reference proteome</keyword>
<dbReference type="AlphaFoldDB" id="A0A1X2IH90"/>
<gene>
    <name evidence="1" type="ORF">BCR42DRAFT_392477</name>
</gene>